<protein>
    <recommendedName>
        <fullName evidence="7">DarT domain-containing protein</fullName>
    </recommendedName>
</protein>
<keyword evidence="5 6" id="KW-0238">DNA-binding</keyword>
<name>A0ABS0AZJ6_9BACT</name>
<reference evidence="8 9" key="1">
    <citation type="submission" date="2020-01" db="EMBL/GenBank/DDBJ databases">
        <title>Draft genome sequence of Cand. Neptunochlamydia vexilliferae K9.</title>
        <authorList>
            <person name="Schulz F."/>
            <person name="Koestlbacher S."/>
            <person name="Wascher F."/>
            <person name="Pizzetti I."/>
            <person name="Horn M."/>
        </authorList>
    </citation>
    <scope>NUCLEOTIDE SEQUENCE [LARGE SCALE GENOMIC DNA]</scope>
    <source>
        <strain evidence="8 9">K9</strain>
    </source>
</reference>
<proteinExistence type="inferred from homology"/>
<comment type="caution">
    <text evidence="8">The sequence shown here is derived from an EMBL/GenBank/DDBJ whole genome shotgun (WGS) entry which is preliminary data.</text>
</comment>
<feature type="active site" description="Proton acceptor" evidence="6">
    <location>
        <position position="60"/>
    </location>
</feature>
<evidence type="ECO:0000313" key="8">
    <source>
        <dbReference type="EMBL" id="MBF5059032.1"/>
    </source>
</evidence>
<feature type="binding site" evidence="6">
    <location>
        <position position="60"/>
    </location>
    <ligand>
        <name>NAD(+)</name>
        <dbReference type="ChEBI" id="CHEBI:57540"/>
    </ligand>
</feature>
<dbReference type="Pfam" id="PF14487">
    <property type="entry name" value="DarT"/>
    <property type="match status" value="1"/>
</dbReference>
<evidence type="ECO:0000256" key="4">
    <source>
        <dbReference type="ARBA" id="ARBA00022695"/>
    </source>
</evidence>
<dbReference type="EMBL" id="JAAEJV010000009">
    <property type="protein sequence ID" value="MBF5059032.1"/>
    <property type="molecule type" value="Genomic_DNA"/>
</dbReference>
<keyword evidence="9" id="KW-1185">Reference proteome</keyword>
<accession>A0ABS0AZJ6</accession>
<keyword evidence="2 6" id="KW-0328">Glycosyltransferase</keyword>
<feature type="binding site" evidence="6">
    <location>
        <begin position="22"/>
        <end position="24"/>
    </location>
    <ligand>
        <name>NAD(+)</name>
        <dbReference type="ChEBI" id="CHEBI:57540"/>
    </ligand>
</feature>
<evidence type="ECO:0000259" key="7">
    <source>
        <dbReference type="PROSITE" id="PS52018"/>
    </source>
</evidence>
<evidence type="ECO:0000256" key="5">
    <source>
        <dbReference type="ARBA" id="ARBA00023125"/>
    </source>
</evidence>
<comment type="similarity">
    <text evidence="6">Belongs to the DarT ADP-ribosyltransferase family.</text>
</comment>
<dbReference type="InterPro" id="IPR029494">
    <property type="entry name" value="DarT"/>
</dbReference>
<evidence type="ECO:0000256" key="3">
    <source>
        <dbReference type="ARBA" id="ARBA00022679"/>
    </source>
</evidence>
<feature type="domain" description="DarT" evidence="7">
    <location>
        <begin position="18"/>
        <end position="219"/>
    </location>
</feature>
<feature type="active site" evidence="6">
    <location>
        <position position="175"/>
    </location>
</feature>
<keyword evidence="1 6" id="KW-1277">Toxin-antitoxin system</keyword>
<comment type="catalytic activity">
    <reaction evidence="6">
        <text>a thymidine in DNA + NAD(+) = an N-(ADP-alpha-D-ribosyl)-thymidine in DNA + nicotinamide + H(+)</text>
        <dbReference type="Rhea" id="RHEA:71651"/>
        <dbReference type="Rhea" id="RHEA-COMP:13556"/>
        <dbReference type="Rhea" id="RHEA-COMP:18051"/>
        <dbReference type="ChEBI" id="CHEBI:15378"/>
        <dbReference type="ChEBI" id="CHEBI:17154"/>
        <dbReference type="ChEBI" id="CHEBI:57540"/>
        <dbReference type="ChEBI" id="CHEBI:137386"/>
        <dbReference type="ChEBI" id="CHEBI:191199"/>
    </reaction>
</comment>
<evidence type="ECO:0000313" key="9">
    <source>
        <dbReference type="Proteomes" id="UP001194714"/>
    </source>
</evidence>
<dbReference type="RefSeq" id="WP_194847332.1">
    <property type="nucleotide sequence ID" value="NZ_JAAEJV010000009.1"/>
</dbReference>
<keyword evidence="4 6" id="KW-0548">Nucleotidyltransferase</keyword>
<comment type="caution">
    <text evidence="6">Lacks conserved residue(s) required for the propagation of feature annotation.</text>
</comment>
<dbReference type="Proteomes" id="UP001194714">
    <property type="component" value="Unassembled WGS sequence"/>
</dbReference>
<evidence type="ECO:0000256" key="1">
    <source>
        <dbReference type="ARBA" id="ARBA00022649"/>
    </source>
</evidence>
<sequence length="258" mass="29771">MFSLNYKCNNESLKHHFKELHFITPIENVASILEKGILCHKLAETIKHEDISNPSVQKNRSYKYIPNNSREKYNKKQLILHEYVNLYFNAHNGMMLALKLKKKQLCVLSIDIAVLRKPEAIVSNVNAALNIAQFQSAKKACFSREVMRALKNPFYAYRSQSYSYRTIWKAARQAEALVPKKVASKWIKAIYVPNEKVGEKLSKNLTKDIPIWVHETLFFQKGPLGQLTEAKKDVSIQAQHTAIFGERRASEAKPDFFE</sequence>
<organism evidence="8 9">
    <name type="scientific">Candidatus Neptunichlamydia vexilliferae</name>
    <dbReference type="NCBI Taxonomy" id="1651774"/>
    <lineage>
        <taxon>Bacteria</taxon>
        <taxon>Pseudomonadati</taxon>
        <taxon>Chlamydiota</taxon>
        <taxon>Chlamydiia</taxon>
        <taxon>Parachlamydiales</taxon>
        <taxon>Simkaniaceae</taxon>
        <taxon>Candidatus Neptunichlamydia</taxon>
    </lineage>
</organism>
<keyword evidence="3 6" id="KW-0808">Transferase</keyword>
<evidence type="ECO:0000256" key="6">
    <source>
        <dbReference type="PROSITE-ProRule" id="PRU01362"/>
    </source>
</evidence>
<dbReference type="PROSITE" id="PS52018">
    <property type="entry name" value="DART"/>
    <property type="match status" value="1"/>
</dbReference>
<gene>
    <name evidence="8" type="ORF">NEPTK9_000537</name>
</gene>
<evidence type="ECO:0000256" key="2">
    <source>
        <dbReference type="ARBA" id="ARBA00022676"/>
    </source>
</evidence>